<comment type="caution">
    <text evidence="3">The sequence shown here is derived from an EMBL/GenBank/DDBJ whole genome shotgun (WGS) entry which is preliminary data.</text>
</comment>
<dbReference type="InterPro" id="IPR051606">
    <property type="entry name" value="Polyketide_Oxido-like"/>
</dbReference>
<protein>
    <recommendedName>
        <fullName evidence="2">NAD(P)-binding domain-containing protein</fullName>
    </recommendedName>
</protein>
<evidence type="ECO:0000259" key="2">
    <source>
        <dbReference type="Pfam" id="PF13460"/>
    </source>
</evidence>
<dbReference type="PANTHER" id="PTHR43355">
    <property type="entry name" value="FLAVIN REDUCTASE (NADPH)"/>
    <property type="match status" value="1"/>
</dbReference>
<dbReference type="EMBL" id="JAPEVA010000075">
    <property type="protein sequence ID" value="KAJ4401321.1"/>
    <property type="molecule type" value="Genomic_DNA"/>
</dbReference>
<feature type="domain" description="NAD(P)-binding" evidence="2">
    <location>
        <begin position="10"/>
        <end position="216"/>
    </location>
</feature>
<sequence>MSQSKVLVLGSTGPAGICVLRELLYRNHAVIAYARTPSKIPTSLSSNPHLTIIKGEMNDPKAFSSALKGCSAIISYLGGDIKNPHSNPTMYTDMYRNTIIPAMREHGVKKILLMGTIAISRPEDSSILVRPLIMLYLRLKANAMYRDLITNTAMFEAEAGDLDWTIFRIAAIPGESDEESWSKGRQEGKLYVGPMGAKGWTMNTNRSLLARWLVDAVEGRAEEWVRMMPAVTRLAGS</sequence>
<dbReference type="Pfam" id="PF13460">
    <property type="entry name" value="NAD_binding_10"/>
    <property type="match status" value="1"/>
</dbReference>
<keyword evidence="4" id="KW-1185">Reference proteome</keyword>
<dbReference type="InterPro" id="IPR016040">
    <property type="entry name" value="NAD(P)-bd_dom"/>
</dbReference>
<organism evidence="3 4">
    <name type="scientific">Didymella pomorum</name>
    <dbReference type="NCBI Taxonomy" id="749634"/>
    <lineage>
        <taxon>Eukaryota</taxon>
        <taxon>Fungi</taxon>
        <taxon>Dikarya</taxon>
        <taxon>Ascomycota</taxon>
        <taxon>Pezizomycotina</taxon>
        <taxon>Dothideomycetes</taxon>
        <taxon>Pleosporomycetidae</taxon>
        <taxon>Pleosporales</taxon>
        <taxon>Pleosporineae</taxon>
        <taxon>Didymellaceae</taxon>
        <taxon>Didymella</taxon>
    </lineage>
</organism>
<dbReference type="GO" id="GO:0016646">
    <property type="term" value="F:oxidoreductase activity, acting on the CH-NH group of donors, NAD or NADP as acceptor"/>
    <property type="evidence" value="ECO:0007669"/>
    <property type="project" value="TreeGrafter"/>
</dbReference>
<dbReference type="PANTHER" id="PTHR43355:SF2">
    <property type="entry name" value="FLAVIN REDUCTASE (NADPH)"/>
    <property type="match status" value="1"/>
</dbReference>
<dbReference type="SUPFAM" id="SSF51735">
    <property type="entry name" value="NAD(P)-binding Rossmann-fold domains"/>
    <property type="match status" value="1"/>
</dbReference>
<comment type="similarity">
    <text evidence="1">Belongs to the avfA family.</text>
</comment>
<evidence type="ECO:0000256" key="1">
    <source>
        <dbReference type="ARBA" id="ARBA00038376"/>
    </source>
</evidence>
<gene>
    <name evidence="3" type="ORF">N0V91_007985</name>
</gene>
<proteinExistence type="inferred from homology"/>
<dbReference type="Proteomes" id="UP001140510">
    <property type="component" value="Unassembled WGS sequence"/>
</dbReference>
<name>A0A9W8ZBQ8_9PLEO</name>
<evidence type="ECO:0000313" key="4">
    <source>
        <dbReference type="Proteomes" id="UP001140510"/>
    </source>
</evidence>
<dbReference type="Gene3D" id="3.40.50.720">
    <property type="entry name" value="NAD(P)-binding Rossmann-like Domain"/>
    <property type="match status" value="1"/>
</dbReference>
<dbReference type="OrthoDB" id="10254221at2759"/>
<accession>A0A9W8ZBQ8</accession>
<evidence type="ECO:0000313" key="3">
    <source>
        <dbReference type="EMBL" id="KAJ4401321.1"/>
    </source>
</evidence>
<reference evidence="3" key="1">
    <citation type="submission" date="2022-10" db="EMBL/GenBank/DDBJ databases">
        <title>Tapping the CABI collections for fungal endophytes: first genome assemblies for Collariella, Neodidymelliopsis, Ascochyta clinopodiicola, Didymella pomorum, Didymosphaeria variabile, Neocosmospora piperis and Neocucurbitaria cava.</title>
        <authorList>
            <person name="Hill R."/>
        </authorList>
    </citation>
    <scope>NUCLEOTIDE SEQUENCE</scope>
    <source>
        <strain evidence="3">IMI 355091</strain>
    </source>
</reference>
<dbReference type="AlphaFoldDB" id="A0A9W8ZBQ8"/>
<dbReference type="InterPro" id="IPR036291">
    <property type="entry name" value="NAD(P)-bd_dom_sf"/>
</dbReference>